<reference evidence="1" key="2">
    <citation type="journal article" date="2015" name="Data Brief">
        <title>Shoot transcriptome of the giant reed, Arundo donax.</title>
        <authorList>
            <person name="Barrero R.A."/>
            <person name="Guerrero F.D."/>
            <person name="Moolhuijzen P."/>
            <person name="Goolsby J.A."/>
            <person name="Tidwell J."/>
            <person name="Bellgard S.E."/>
            <person name="Bellgard M.I."/>
        </authorList>
    </citation>
    <scope>NUCLEOTIDE SEQUENCE</scope>
    <source>
        <tissue evidence="1">Shoot tissue taken approximately 20 cm above the soil surface</tissue>
    </source>
</reference>
<protein>
    <submittedName>
        <fullName evidence="1">Uncharacterized protein</fullName>
    </submittedName>
</protein>
<organism evidence="1">
    <name type="scientific">Arundo donax</name>
    <name type="common">Giant reed</name>
    <name type="synonym">Donax arundinaceus</name>
    <dbReference type="NCBI Taxonomy" id="35708"/>
    <lineage>
        <taxon>Eukaryota</taxon>
        <taxon>Viridiplantae</taxon>
        <taxon>Streptophyta</taxon>
        <taxon>Embryophyta</taxon>
        <taxon>Tracheophyta</taxon>
        <taxon>Spermatophyta</taxon>
        <taxon>Magnoliopsida</taxon>
        <taxon>Liliopsida</taxon>
        <taxon>Poales</taxon>
        <taxon>Poaceae</taxon>
        <taxon>PACMAD clade</taxon>
        <taxon>Arundinoideae</taxon>
        <taxon>Arundineae</taxon>
        <taxon>Arundo</taxon>
    </lineage>
</organism>
<dbReference type="AlphaFoldDB" id="A0A0A9H5Q6"/>
<name>A0A0A9H5Q6_ARUDO</name>
<evidence type="ECO:0000313" key="1">
    <source>
        <dbReference type="EMBL" id="JAE31094.1"/>
    </source>
</evidence>
<proteinExistence type="predicted"/>
<reference evidence="1" key="1">
    <citation type="submission" date="2014-09" db="EMBL/GenBank/DDBJ databases">
        <authorList>
            <person name="Magalhaes I.L.F."/>
            <person name="Oliveira U."/>
            <person name="Santos F.R."/>
            <person name="Vidigal T.H.D.A."/>
            <person name="Brescovit A.D."/>
            <person name="Santos A.J."/>
        </authorList>
    </citation>
    <scope>NUCLEOTIDE SEQUENCE</scope>
    <source>
        <tissue evidence="1">Shoot tissue taken approximately 20 cm above the soil surface</tissue>
    </source>
</reference>
<sequence>MKTNIQLIKCGLTIFYIKKWFCYQPKESANMFNIHT</sequence>
<accession>A0A0A9H5Q6</accession>
<dbReference type="EMBL" id="GBRH01166802">
    <property type="protein sequence ID" value="JAE31094.1"/>
    <property type="molecule type" value="Transcribed_RNA"/>
</dbReference>